<dbReference type="Pfam" id="PF13439">
    <property type="entry name" value="Glyco_transf_4"/>
    <property type="match status" value="1"/>
</dbReference>
<dbReference type="InterPro" id="IPR010610">
    <property type="entry name" value="EryCIII-like_C"/>
</dbReference>
<feature type="domain" description="Erythromycin biosynthesis protein CIII-like C-terminal" evidence="3">
    <location>
        <begin position="227"/>
        <end position="356"/>
    </location>
</feature>
<dbReference type="CDD" id="cd03784">
    <property type="entry name" value="GT1_Gtf-like"/>
    <property type="match status" value="1"/>
</dbReference>
<keyword evidence="2" id="KW-0808">Transferase</keyword>
<evidence type="ECO:0000256" key="1">
    <source>
        <dbReference type="ARBA" id="ARBA00022676"/>
    </source>
</evidence>
<evidence type="ECO:0000313" key="5">
    <source>
        <dbReference type="EMBL" id="QGG94999.1"/>
    </source>
</evidence>
<proteinExistence type="predicted"/>
<name>A0A5Q2RDP2_9ACTN</name>
<organism evidence="5 6">
    <name type="scientific">Actinomarinicola tropica</name>
    <dbReference type="NCBI Taxonomy" id="2789776"/>
    <lineage>
        <taxon>Bacteria</taxon>
        <taxon>Bacillati</taxon>
        <taxon>Actinomycetota</taxon>
        <taxon>Acidimicrobiia</taxon>
        <taxon>Acidimicrobiales</taxon>
        <taxon>Iamiaceae</taxon>
        <taxon>Actinomarinicola</taxon>
    </lineage>
</organism>
<dbReference type="RefSeq" id="WP_153759107.1">
    <property type="nucleotide sequence ID" value="NZ_CP045851.1"/>
</dbReference>
<dbReference type="GO" id="GO:0016758">
    <property type="term" value="F:hexosyltransferase activity"/>
    <property type="evidence" value="ECO:0007669"/>
    <property type="project" value="UniProtKB-ARBA"/>
</dbReference>
<evidence type="ECO:0000259" key="4">
    <source>
        <dbReference type="Pfam" id="PF13439"/>
    </source>
</evidence>
<dbReference type="PANTHER" id="PTHR21015">
    <property type="entry name" value="UDP-N-ACETYLGLUCOSAMINE--N-ACETYLMURAMYL-(PENTAPEPTIDE) PYROPHOSPHORYL-UNDECAPRENOL N-ACETYLGLUCOSAMINE TRANSFERASE 1"/>
    <property type="match status" value="1"/>
</dbReference>
<dbReference type="AlphaFoldDB" id="A0A5Q2RDP2"/>
<feature type="domain" description="Glycosyltransferase subfamily 4-like N-terminal" evidence="4">
    <location>
        <begin position="17"/>
        <end position="111"/>
    </location>
</feature>
<dbReference type="GO" id="GO:0008194">
    <property type="term" value="F:UDP-glycosyltransferase activity"/>
    <property type="evidence" value="ECO:0007669"/>
    <property type="project" value="InterPro"/>
</dbReference>
<dbReference type="Gene3D" id="3.40.50.2000">
    <property type="entry name" value="Glycogen Phosphorylase B"/>
    <property type="match status" value="2"/>
</dbReference>
<dbReference type="PANTHER" id="PTHR21015:SF22">
    <property type="entry name" value="GLYCOSYLTRANSFERASE"/>
    <property type="match status" value="1"/>
</dbReference>
<dbReference type="Proteomes" id="UP000334019">
    <property type="component" value="Chromosome"/>
</dbReference>
<sequence length="362" mass="36995">MRILVVTWDGGGNVPPALELGRRAVEMGHHVDVLGPPGLAGRVAAAGLGFVARQAAREWDPLEMALGARSAIEASDADVVVVDYMLPPVLCAAVAIERPVVALVHTLHATLLVDGAPAPMSMAMTRDGLDLVRFELGLPGVQRLGDVLDEVDAVVVATLPELDSSVRPVVDGVRYVGPILEGPGPDAGWRPPWGTGARDRPAVLVTMGTTPMDEGPVVERVAAGAHAAGAEVLVLLGEHLDPAGLDLPPGVSVSRHVRHAAVLPHVDVVVSHGGLGTVGATLAHGRPMVNVPLGREQPENARAVAHVGAGRVVEPAASVGEVAEVIGDVLATPAVRAAAGRLAEAIASCSRSAPVDAVLEAL</sequence>
<dbReference type="EMBL" id="CP045851">
    <property type="protein sequence ID" value="QGG94999.1"/>
    <property type="molecule type" value="Genomic_DNA"/>
</dbReference>
<dbReference type="InterPro" id="IPR028098">
    <property type="entry name" value="Glyco_trans_4-like_N"/>
</dbReference>
<reference evidence="5 6" key="1">
    <citation type="submission" date="2019-11" db="EMBL/GenBank/DDBJ databases">
        <authorList>
            <person name="He Y."/>
        </authorList>
    </citation>
    <scope>NUCLEOTIDE SEQUENCE [LARGE SCALE GENOMIC DNA]</scope>
    <source>
        <strain evidence="5 6">SCSIO 58843</strain>
    </source>
</reference>
<accession>A0A5Q2RDP2</accession>
<dbReference type="InterPro" id="IPR002213">
    <property type="entry name" value="UDP_glucos_trans"/>
</dbReference>
<protein>
    <submittedName>
        <fullName evidence="5">Uncharacterized protein</fullName>
    </submittedName>
</protein>
<dbReference type="SUPFAM" id="SSF53756">
    <property type="entry name" value="UDP-Glycosyltransferase/glycogen phosphorylase"/>
    <property type="match status" value="1"/>
</dbReference>
<dbReference type="KEGG" id="atq:GH723_07705"/>
<evidence type="ECO:0000313" key="6">
    <source>
        <dbReference type="Proteomes" id="UP000334019"/>
    </source>
</evidence>
<dbReference type="Pfam" id="PF06722">
    <property type="entry name" value="EryCIII-like_C"/>
    <property type="match status" value="1"/>
</dbReference>
<keyword evidence="6" id="KW-1185">Reference proteome</keyword>
<evidence type="ECO:0000256" key="2">
    <source>
        <dbReference type="ARBA" id="ARBA00022679"/>
    </source>
</evidence>
<keyword evidence="1" id="KW-0328">Glycosyltransferase</keyword>
<gene>
    <name evidence="5" type="ORF">GH723_07705</name>
</gene>
<evidence type="ECO:0000259" key="3">
    <source>
        <dbReference type="Pfam" id="PF06722"/>
    </source>
</evidence>